<reference evidence="12 13" key="1">
    <citation type="submission" date="2018-06" db="EMBL/GenBank/DDBJ databases">
        <title>Genomic Encyclopedia of Archaeal and Bacterial Type Strains, Phase II (KMG-II): from individual species to whole genera.</title>
        <authorList>
            <person name="Goeker M."/>
        </authorList>
    </citation>
    <scope>NUCLEOTIDE SEQUENCE [LARGE SCALE GENOMIC DNA]</scope>
    <source>
        <strain evidence="12 13">DSM 27372</strain>
    </source>
</reference>
<dbReference type="NCBIfam" id="TIGR04057">
    <property type="entry name" value="SusC_RagA_signa"/>
    <property type="match status" value="1"/>
</dbReference>
<dbReference type="Pfam" id="PF00593">
    <property type="entry name" value="TonB_dep_Rec_b-barrel"/>
    <property type="match status" value="1"/>
</dbReference>
<evidence type="ECO:0000256" key="7">
    <source>
        <dbReference type="ARBA" id="ARBA00023237"/>
    </source>
</evidence>
<dbReference type="Gene3D" id="2.60.40.1120">
    <property type="entry name" value="Carboxypeptidase-like, regulatory domain"/>
    <property type="match status" value="1"/>
</dbReference>
<keyword evidence="4 8" id="KW-0812">Transmembrane</keyword>
<dbReference type="PROSITE" id="PS52016">
    <property type="entry name" value="TONB_DEPENDENT_REC_3"/>
    <property type="match status" value="1"/>
</dbReference>
<accession>A0A318UJL3</accession>
<dbReference type="InterPro" id="IPR000531">
    <property type="entry name" value="Beta-barrel_TonB"/>
</dbReference>
<keyword evidence="3 8" id="KW-1134">Transmembrane beta strand</keyword>
<keyword evidence="2 8" id="KW-0813">Transport</keyword>
<dbReference type="OrthoDB" id="9768177at2"/>
<protein>
    <submittedName>
        <fullName evidence="12">TonB-linked SusC/RagA family outer membrane protein</fullName>
    </submittedName>
</protein>
<keyword evidence="6 8" id="KW-0472">Membrane</keyword>
<organism evidence="12 13">
    <name type="scientific">Pedobacter nutrimenti</name>
    <dbReference type="NCBI Taxonomy" id="1241337"/>
    <lineage>
        <taxon>Bacteria</taxon>
        <taxon>Pseudomonadati</taxon>
        <taxon>Bacteroidota</taxon>
        <taxon>Sphingobacteriia</taxon>
        <taxon>Sphingobacteriales</taxon>
        <taxon>Sphingobacteriaceae</taxon>
        <taxon>Pedobacter</taxon>
    </lineage>
</organism>
<dbReference type="GO" id="GO:0009279">
    <property type="term" value="C:cell outer membrane"/>
    <property type="evidence" value="ECO:0007669"/>
    <property type="project" value="UniProtKB-SubCell"/>
</dbReference>
<dbReference type="Proteomes" id="UP000248198">
    <property type="component" value="Unassembled WGS sequence"/>
</dbReference>
<evidence type="ECO:0000256" key="2">
    <source>
        <dbReference type="ARBA" id="ARBA00022448"/>
    </source>
</evidence>
<evidence type="ECO:0000313" key="13">
    <source>
        <dbReference type="Proteomes" id="UP000248198"/>
    </source>
</evidence>
<dbReference type="InterPro" id="IPR012910">
    <property type="entry name" value="Plug_dom"/>
</dbReference>
<keyword evidence="7 8" id="KW-0998">Cell outer membrane</keyword>
<evidence type="ECO:0000256" key="9">
    <source>
        <dbReference type="RuleBase" id="RU003357"/>
    </source>
</evidence>
<dbReference type="Pfam" id="PF07715">
    <property type="entry name" value="Plug"/>
    <property type="match status" value="1"/>
</dbReference>
<sequence>MYKNYTRSGIPIRYIRKILFIMRLITVILIASMVQVSAASYAQKLTLVQKEVTMLQLFKEIKKQTDFNVVWNEKKLNVRSLLDADFINTPLSEVLTKTLNTYRLTYIINKKTIVIKEKEKTMLEKIQAAFDKSISCVGRVSDDNGKWLKGASVIVKGTNKSTVTDDYGYFVLHNVEEKSTLLISYVGFEIKEIPAVENIGAVKLSLSTGRLEEVQIVSTGYQNIPKERATGSFVLVDSALLNRRVSTNILDRLDGVTSGLIFNKSLNKSSNYTDISIRGRSTLFANASPLIVVDNFPYEGDINNINPNDVENITVLKDAAAASIWGVRAGNGVIVITTKKGTRDNKLHIAFNTSTNISERPNLHYQPQMSSSEYIDLEQYLFKKGFYDDNINNGYSVISPALAIMLKKRNGSISNLDSASQINSLKKLDVRNDQEKYIYRPALNLQYALSLDGGTKNNIYFISVGYNRDLQSIRSNSYSRFTFNASNTFFFLNDKLQLSTSLVLSASNTKSNSATFTSPYTPYDQLADDNGNHLAVVRDGGLRKQYTDTAGKGKLLDWNYRPLDENYSNQDSKLTDYKFNTGLKYTFFSGFSINFNYQYQKGITNYDMMYGSDSFFTRNIINSFTQLNQTTLTVKRPIPLGGIDYNLNSDYYSNYGRIQVTFNKQLGNKHNLNAIGGVEIKDYRSQSKSNTQYGYNTSDATHLPVDYLTNFPIYYGGGTSRIGEGSSASFSTDRFRSYFFNAAYTYNNKYTLSASARRDESNLFGVKTNQKGVPLWSLGLMWNISDEQFYHVNQLPKLRIRATYGYNGNLDKSTSAYLTARNPGIINRWNLPYTEIVNPPNPSLRWEKVKNINLGIDFSTTKNLISGSLDYYVKQGIDLIGNSPIAPQVGIVQFKGNSADTRTSGIDLSLNKNVVGTGTIKWQSNFLFSYNRETITNYKVKQSSNFNIVTSNYVNPLEGYPYYAIFSFKFLRLDNSGKPVGILNDKETTDYTSIINSTNPSELIYSGSATPLVYGSYRNTFYYSRFELSFNISYKLNYYFRRNNVFSGSNFSPQVSEFDKRWVLAGDELKTNIPALNYPINSSQDSFFQYSDVLVEKADNIRLQDIRLGCNLNNRKLGKVFKNLQVYVYLNNIGVIWKATKLNLDPDYVSSSFVDPRSYSIGLSASL</sequence>
<feature type="domain" description="TonB-dependent receptor plug" evidence="11">
    <location>
        <begin position="226"/>
        <end position="333"/>
    </location>
</feature>
<dbReference type="NCBIfam" id="TIGR04056">
    <property type="entry name" value="OMP_RagA_SusC"/>
    <property type="match status" value="1"/>
</dbReference>
<evidence type="ECO:0000256" key="5">
    <source>
        <dbReference type="ARBA" id="ARBA00023077"/>
    </source>
</evidence>
<dbReference type="SUPFAM" id="SSF49464">
    <property type="entry name" value="Carboxypeptidase regulatory domain-like"/>
    <property type="match status" value="1"/>
</dbReference>
<evidence type="ECO:0000256" key="8">
    <source>
        <dbReference type="PROSITE-ProRule" id="PRU01360"/>
    </source>
</evidence>
<dbReference type="Gene3D" id="2.40.170.20">
    <property type="entry name" value="TonB-dependent receptor, beta-barrel domain"/>
    <property type="match status" value="1"/>
</dbReference>
<evidence type="ECO:0000256" key="3">
    <source>
        <dbReference type="ARBA" id="ARBA00022452"/>
    </source>
</evidence>
<evidence type="ECO:0000256" key="6">
    <source>
        <dbReference type="ARBA" id="ARBA00023136"/>
    </source>
</evidence>
<dbReference type="AlphaFoldDB" id="A0A318UJL3"/>
<dbReference type="Gene3D" id="2.170.130.10">
    <property type="entry name" value="TonB-dependent receptor, plug domain"/>
    <property type="match status" value="1"/>
</dbReference>
<dbReference type="InterPro" id="IPR008969">
    <property type="entry name" value="CarboxyPept-like_regulatory"/>
</dbReference>
<evidence type="ECO:0000256" key="4">
    <source>
        <dbReference type="ARBA" id="ARBA00022692"/>
    </source>
</evidence>
<name>A0A318UJL3_9SPHI</name>
<dbReference type="EMBL" id="QKLU01000001">
    <property type="protein sequence ID" value="PYF76542.1"/>
    <property type="molecule type" value="Genomic_DNA"/>
</dbReference>
<comment type="similarity">
    <text evidence="8 9">Belongs to the TonB-dependent receptor family.</text>
</comment>
<dbReference type="InterPro" id="IPR037066">
    <property type="entry name" value="Plug_dom_sf"/>
</dbReference>
<dbReference type="InterPro" id="IPR023997">
    <property type="entry name" value="TonB-dep_OMP_SusC/RagA_CS"/>
</dbReference>
<proteinExistence type="inferred from homology"/>
<evidence type="ECO:0000259" key="11">
    <source>
        <dbReference type="Pfam" id="PF07715"/>
    </source>
</evidence>
<dbReference type="InterPro" id="IPR023996">
    <property type="entry name" value="TonB-dep_OMP_SusC/RagA"/>
</dbReference>
<feature type="domain" description="TonB-dependent receptor-like beta-barrel" evidence="10">
    <location>
        <begin position="537"/>
        <end position="939"/>
    </location>
</feature>
<gene>
    <name evidence="12" type="ORF">B0O44_10113</name>
</gene>
<comment type="subcellular location">
    <subcellularLocation>
        <location evidence="1 8">Cell outer membrane</location>
        <topology evidence="1 8">Multi-pass membrane protein</topology>
    </subcellularLocation>
</comment>
<keyword evidence="13" id="KW-1185">Reference proteome</keyword>
<evidence type="ECO:0000256" key="1">
    <source>
        <dbReference type="ARBA" id="ARBA00004571"/>
    </source>
</evidence>
<dbReference type="InterPro" id="IPR036942">
    <property type="entry name" value="Beta-barrel_TonB_sf"/>
</dbReference>
<keyword evidence="5 9" id="KW-0798">TonB box</keyword>
<dbReference type="Pfam" id="PF13715">
    <property type="entry name" value="CarbopepD_reg_2"/>
    <property type="match status" value="1"/>
</dbReference>
<dbReference type="InterPro" id="IPR039426">
    <property type="entry name" value="TonB-dep_rcpt-like"/>
</dbReference>
<evidence type="ECO:0000313" key="12">
    <source>
        <dbReference type="EMBL" id="PYF76542.1"/>
    </source>
</evidence>
<comment type="caution">
    <text evidence="12">The sequence shown here is derived from an EMBL/GenBank/DDBJ whole genome shotgun (WGS) entry which is preliminary data.</text>
</comment>
<evidence type="ECO:0000259" key="10">
    <source>
        <dbReference type="Pfam" id="PF00593"/>
    </source>
</evidence>
<dbReference type="SUPFAM" id="SSF56935">
    <property type="entry name" value="Porins"/>
    <property type="match status" value="1"/>
</dbReference>